<organism evidence="1">
    <name type="scientific">Arundo donax</name>
    <name type="common">Giant reed</name>
    <name type="synonym">Donax arundinaceus</name>
    <dbReference type="NCBI Taxonomy" id="35708"/>
    <lineage>
        <taxon>Eukaryota</taxon>
        <taxon>Viridiplantae</taxon>
        <taxon>Streptophyta</taxon>
        <taxon>Embryophyta</taxon>
        <taxon>Tracheophyta</taxon>
        <taxon>Spermatophyta</taxon>
        <taxon>Magnoliopsida</taxon>
        <taxon>Liliopsida</taxon>
        <taxon>Poales</taxon>
        <taxon>Poaceae</taxon>
        <taxon>PACMAD clade</taxon>
        <taxon>Arundinoideae</taxon>
        <taxon>Arundineae</taxon>
        <taxon>Arundo</taxon>
    </lineage>
</organism>
<proteinExistence type="predicted"/>
<sequence>MVDWRRLRCSAEADAFSVASLFAAASLFLRDRGPSGVLHLQAAAAASLISPSRRLRADAHCGKHAGVGGTGTSSSSNLLCHSILFLNRSIPSSRNRFWLVV</sequence>
<dbReference type="AlphaFoldDB" id="A0A0A9D9T4"/>
<evidence type="ECO:0000313" key="1">
    <source>
        <dbReference type="EMBL" id="JAD83443.1"/>
    </source>
</evidence>
<name>A0A0A9D9T4_ARUDO</name>
<dbReference type="EMBL" id="GBRH01214452">
    <property type="protein sequence ID" value="JAD83443.1"/>
    <property type="molecule type" value="Transcribed_RNA"/>
</dbReference>
<protein>
    <submittedName>
        <fullName evidence="1">Uncharacterized protein</fullName>
    </submittedName>
</protein>
<reference evidence="1" key="1">
    <citation type="submission" date="2014-09" db="EMBL/GenBank/DDBJ databases">
        <authorList>
            <person name="Magalhaes I.L.F."/>
            <person name="Oliveira U."/>
            <person name="Santos F.R."/>
            <person name="Vidigal T.H.D.A."/>
            <person name="Brescovit A.D."/>
            <person name="Santos A.J."/>
        </authorList>
    </citation>
    <scope>NUCLEOTIDE SEQUENCE</scope>
    <source>
        <tissue evidence="1">Shoot tissue taken approximately 20 cm above the soil surface</tissue>
    </source>
</reference>
<reference evidence="1" key="2">
    <citation type="journal article" date="2015" name="Data Brief">
        <title>Shoot transcriptome of the giant reed, Arundo donax.</title>
        <authorList>
            <person name="Barrero R.A."/>
            <person name="Guerrero F.D."/>
            <person name="Moolhuijzen P."/>
            <person name="Goolsby J.A."/>
            <person name="Tidwell J."/>
            <person name="Bellgard S.E."/>
            <person name="Bellgard M.I."/>
        </authorList>
    </citation>
    <scope>NUCLEOTIDE SEQUENCE</scope>
    <source>
        <tissue evidence="1">Shoot tissue taken approximately 20 cm above the soil surface</tissue>
    </source>
</reference>
<accession>A0A0A9D9T4</accession>